<protein>
    <submittedName>
        <fullName evidence="2">Uncharacterized protein</fullName>
    </submittedName>
</protein>
<evidence type="ECO:0000313" key="3">
    <source>
        <dbReference type="Proteomes" id="UP000626109"/>
    </source>
</evidence>
<comment type="caution">
    <text evidence="2">The sequence shown here is derived from an EMBL/GenBank/DDBJ whole genome shotgun (WGS) entry which is preliminary data.</text>
</comment>
<organism evidence="2 3">
    <name type="scientific">Polarella glacialis</name>
    <name type="common">Dinoflagellate</name>
    <dbReference type="NCBI Taxonomy" id="89957"/>
    <lineage>
        <taxon>Eukaryota</taxon>
        <taxon>Sar</taxon>
        <taxon>Alveolata</taxon>
        <taxon>Dinophyceae</taxon>
        <taxon>Suessiales</taxon>
        <taxon>Suessiaceae</taxon>
        <taxon>Polarella</taxon>
    </lineage>
</organism>
<reference evidence="2" key="1">
    <citation type="submission" date="2021-02" db="EMBL/GenBank/DDBJ databases">
        <authorList>
            <person name="Dougan E. K."/>
            <person name="Rhodes N."/>
            <person name="Thang M."/>
            <person name="Chan C."/>
        </authorList>
    </citation>
    <scope>NUCLEOTIDE SEQUENCE</scope>
</reference>
<gene>
    <name evidence="2" type="ORF">PGLA2088_LOCUS48209</name>
</gene>
<dbReference type="Proteomes" id="UP000626109">
    <property type="component" value="Unassembled WGS sequence"/>
</dbReference>
<dbReference type="AlphaFoldDB" id="A0A813LYT3"/>
<dbReference type="EMBL" id="CAJNNW010036630">
    <property type="protein sequence ID" value="CAE8736188.1"/>
    <property type="molecule type" value="Genomic_DNA"/>
</dbReference>
<name>A0A813LYT3_POLGL</name>
<feature type="region of interest" description="Disordered" evidence="1">
    <location>
        <begin position="206"/>
        <end position="229"/>
    </location>
</feature>
<sequence length="229" mass="23662">MGSIARLMQHLLRLPGDDPQLVRLAAAAVLLAREGRGPLQPSGWSTEEMDVQRAEVHRLELAWRTFLGAPGPLVADRSAGGAALHLAFREMEAAVKDGKPIPERDELLVRVARALLGGSYTTAYEVEATVRSMLSGGGIGGLTAMAEDALATCLVSKQRGLDLAGAGCASRVACLVGSMLALHPGQLELAKPKPAAMAAAIAATPQRLGGGRRDRAASTSPAGSAAVVF</sequence>
<evidence type="ECO:0000256" key="1">
    <source>
        <dbReference type="SAM" id="MobiDB-lite"/>
    </source>
</evidence>
<accession>A0A813LYT3</accession>
<proteinExistence type="predicted"/>
<evidence type="ECO:0000313" key="2">
    <source>
        <dbReference type="EMBL" id="CAE8736188.1"/>
    </source>
</evidence>